<sequence>MKFGEATFNNASVIASLVDDIVFSNALSRGNGILANLRPNLIVKPLTLVIPRGNLNNIQEELFNGVIQFAVAKAVADMDLDENLKILVTVNVPEEPLTMISKRKLFHQYYAATRLAINRAINEYPPMEKVKNEKFRAIHPLVGFRDDRLENPPYLQVALDVPSLENLDMILETLPKSDHLILEAGTPLIKRFGLEVIEHIREYFDGFIVADLKTLDTGRVEVRLAFEYTANAVVISALAPKATILKALHECQKCGLMSYLDTLNVDNIEMLYNSLEIKPDVIVLHRGIDEESFGIKKSWSFKEGKLAIAGGVGLENIDELIKNYHILIVGRAITKSKDPSRMIRAFLNKMGYDIDTYRLYYDEDEDLNYSFK</sequence>
<evidence type="ECO:0000313" key="4">
    <source>
        <dbReference type="EMBL" id="ENN95654.1"/>
    </source>
</evidence>
<dbReference type="SMART" id="SM00934">
    <property type="entry name" value="OMPdecase"/>
    <property type="match status" value="1"/>
</dbReference>
<dbReference type="InterPro" id="IPR001754">
    <property type="entry name" value="OMPdeCOase_dom"/>
</dbReference>
<protein>
    <submittedName>
        <fullName evidence="4">Bifunctional formaldehyde-activating enzyme/3-hexulose-6-phosphate synthase</fullName>
    </submittedName>
</protein>
<gene>
    <name evidence="4" type="ORF">J422_06688</name>
</gene>
<keyword evidence="1" id="KW-0456">Lyase</keyword>
<dbReference type="Gene3D" id="3.20.20.70">
    <property type="entry name" value="Aldolase class I"/>
    <property type="match status" value="1"/>
</dbReference>
<dbReference type="Gene3D" id="3.30.230.60">
    <property type="entry name" value="Formaldehyde-activating enzyme"/>
    <property type="match status" value="1"/>
</dbReference>
<dbReference type="GO" id="GO:0019854">
    <property type="term" value="P:L-ascorbic acid catabolic process"/>
    <property type="evidence" value="ECO:0007669"/>
    <property type="project" value="TreeGrafter"/>
</dbReference>
<keyword evidence="2" id="KW-0119">Carbohydrate metabolism</keyword>
<dbReference type="SUPFAM" id="SSF51366">
    <property type="entry name" value="Ribulose-phoshate binding barrel"/>
    <property type="match status" value="1"/>
</dbReference>
<dbReference type="GO" id="GO:0033982">
    <property type="term" value="F:3-dehydro-L-gulonate-6-phosphate decarboxylase activity"/>
    <property type="evidence" value="ECO:0007669"/>
    <property type="project" value="TreeGrafter"/>
</dbReference>
<name>N6UTK2_9EURY</name>
<accession>N6UTK2</accession>
<dbReference type="PANTHER" id="PTHR35039:SF3">
    <property type="entry name" value="3-KETO-L-GULONATE-6-PHOSPHATE DECARBOXYLASE SGBH-RELATED"/>
    <property type="match status" value="1"/>
</dbReference>
<dbReference type="Pfam" id="PF00215">
    <property type="entry name" value="OMPdecase"/>
    <property type="match status" value="1"/>
</dbReference>
<dbReference type="InterPro" id="IPR020568">
    <property type="entry name" value="Ribosomal_Su5_D2-typ_SF"/>
</dbReference>
<feature type="domain" description="Orotidine 5'-phosphate decarboxylase" evidence="3">
    <location>
        <begin position="154"/>
        <end position="346"/>
    </location>
</feature>
<dbReference type="STRING" id="1069083.GCA_000371805_00713"/>
<dbReference type="InterPro" id="IPR041710">
    <property type="entry name" value="HPS/KGPDC"/>
</dbReference>
<proteinExistence type="predicted"/>
<dbReference type="InterPro" id="IPR013785">
    <property type="entry name" value="Aldolase_TIM"/>
</dbReference>
<dbReference type="CDD" id="cd04726">
    <property type="entry name" value="KGPDC_HPS"/>
    <property type="match status" value="1"/>
</dbReference>
<dbReference type="AlphaFoldDB" id="N6UTK2"/>
<reference evidence="4 5" key="1">
    <citation type="journal article" date="2013" name="Genome Announc.">
        <title>Draft Genome Sequence of a Highly Flagellated, Fast-Swimming Archaeon, Methanocaldococcus villosus Strain KIN24-T80 (DSM 22612).</title>
        <authorList>
            <person name="Thennarasu S."/>
            <person name="Polireddy D."/>
            <person name="Antony A."/>
            <person name="Yada M.R."/>
            <person name="Algarawi S."/>
            <person name="Sivakumar N."/>
        </authorList>
    </citation>
    <scope>NUCLEOTIDE SEQUENCE [LARGE SCALE GENOMIC DNA]</scope>
    <source>
        <strain evidence="4 5">KIN24-T80</strain>
    </source>
</reference>
<dbReference type="GO" id="GO:0004590">
    <property type="term" value="F:orotidine-5'-phosphate decarboxylase activity"/>
    <property type="evidence" value="ECO:0007669"/>
    <property type="project" value="InterPro"/>
</dbReference>
<dbReference type="OrthoDB" id="64276at2157"/>
<dbReference type="InterPro" id="IPR037075">
    <property type="entry name" value="HCHO-activating_enzyme_sf"/>
</dbReference>
<dbReference type="GO" id="GO:0016051">
    <property type="term" value="P:carbohydrate biosynthetic process"/>
    <property type="evidence" value="ECO:0007669"/>
    <property type="project" value="InterPro"/>
</dbReference>
<dbReference type="Pfam" id="PF08714">
    <property type="entry name" value="Fae"/>
    <property type="match status" value="1"/>
</dbReference>
<dbReference type="InterPro" id="IPR014826">
    <property type="entry name" value="HCHO-activating_enzyme"/>
</dbReference>
<dbReference type="EMBL" id="APMM01000057">
    <property type="protein sequence ID" value="ENN95654.1"/>
    <property type="molecule type" value="Genomic_DNA"/>
</dbReference>
<keyword evidence="5" id="KW-1185">Reference proteome</keyword>
<dbReference type="GO" id="GO:0016840">
    <property type="term" value="F:carbon-nitrogen lyase activity"/>
    <property type="evidence" value="ECO:0007669"/>
    <property type="project" value="InterPro"/>
</dbReference>
<organism evidence="4 5">
    <name type="scientific">Methanocaldococcus villosus KIN24-T80</name>
    <dbReference type="NCBI Taxonomy" id="1069083"/>
    <lineage>
        <taxon>Archaea</taxon>
        <taxon>Methanobacteriati</taxon>
        <taxon>Methanobacteriota</taxon>
        <taxon>Methanomada group</taxon>
        <taxon>Methanococci</taxon>
        <taxon>Methanococcales</taxon>
        <taxon>Methanocaldococcaceae</taxon>
        <taxon>Methanocaldococcus</taxon>
    </lineage>
</organism>
<dbReference type="GO" id="GO:0006207">
    <property type="term" value="P:'de novo' pyrimidine nucleobase biosynthetic process"/>
    <property type="evidence" value="ECO:0007669"/>
    <property type="project" value="InterPro"/>
</dbReference>
<dbReference type="PATRIC" id="fig|1069083.5.peg.1302"/>
<dbReference type="PANTHER" id="PTHR35039">
    <property type="entry name" value="3-KETO-L-GULONATE-6-PHOSPHATE DECARBOXYLASE SGBH-RELATED"/>
    <property type="match status" value="1"/>
</dbReference>
<dbReference type="SUPFAM" id="SSF54211">
    <property type="entry name" value="Ribosomal protein S5 domain 2-like"/>
    <property type="match status" value="1"/>
</dbReference>
<evidence type="ECO:0000259" key="3">
    <source>
        <dbReference type="SMART" id="SM00934"/>
    </source>
</evidence>
<evidence type="ECO:0000256" key="1">
    <source>
        <dbReference type="ARBA" id="ARBA00023239"/>
    </source>
</evidence>
<dbReference type="Proteomes" id="UP000053695">
    <property type="component" value="Unassembled WGS sequence"/>
</dbReference>
<dbReference type="NCBIfam" id="NF009833">
    <property type="entry name" value="PRK13307.1"/>
    <property type="match status" value="1"/>
</dbReference>
<evidence type="ECO:0000313" key="5">
    <source>
        <dbReference type="Proteomes" id="UP000053695"/>
    </source>
</evidence>
<dbReference type="InterPro" id="IPR011060">
    <property type="entry name" value="RibuloseP-bd_barrel"/>
</dbReference>
<evidence type="ECO:0000256" key="2">
    <source>
        <dbReference type="ARBA" id="ARBA00023277"/>
    </source>
</evidence>
<comment type="caution">
    <text evidence="4">The sequence shown here is derived from an EMBL/GenBank/DDBJ whole genome shotgun (WGS) entry which is preliminary data.</text>
</comment>
<dbReference type="RefSeq" id="WP_004593910.1">
    <property type="nucleotide sequence ID" value="NZ_APMM01000057.1"/>
</dbReference>